<dbReference type="RefSeq" id="WP_092689257.1">
    <property type="nucleotide sequence ID" value="NZ_FNBK01000003.1"/>
</dbReference>
<feature type="transmembrane region" description="Helical" evidence="5">
    <location>
        <begin position="226"/>
        <end position="253"/>
    </location>
</feature>
<name>A0A1G7I8P5_9EURY</name>
<dbReference type="STRING" id="660518.SAMN05216218_103320"/>
<dbReference type="InterPro" id="IPR000537">
    <property type="entry name" value="UbiA_prenyltransferase"/>
</dbReference>
<dbReference type="GO" id="GO:0016765">
    <property type="term" value="F:transferase activity, transferring alkyl or aryl (other than methyl) groups"/>
    <property type="evidence" value="ECO:0007669"/>
    <property type="project" value="InterPro"/>
</dbReference>
<dbReference type="InterPro" id="IPR044878">
    <property type="entry name" value="UbiA_sf"/>
</dbReference>
<keyword evidence="4 5" id="KW-0472">Membrane</keyword>
<dbReference type="NCBIfam" id="NF009516">
    <property type="entry name" value="PRK12875.1"/>
    <property type="match status" value="1"/>
</dbReference>
<dbReference type="Gene3D" id="1.10.357.140">
    <property type="entry name" value="UbiA prenyltransferase"/>
    <property type="match status" value="1"/>
</dbReference>
<evidence type="ECO:0000256" key="1">
    <source>
        <dbReference type="ARBA" id="ARBA00004651"/>
    </source>
</evidence>
<dbReference type="GO" id="GO:0005886">
    <property type="term" value="C:plasma membrane"/>
    <property type="evidence" value="ECO:0007669"/>
    <property type="project" value="UniProtKB-SubCell"/>
</dbReference>
<evidence type="ECO:0000256" key="2">
    <source>
        <dbReference type="ARBA" id="ARBA00022692"/>
    </source>
</evidence>
<evidence type="ECO:0000256" key="5">
    <source>
        <dbReference type="SAM" id="Phobius"/>
    </source>
</evidence>
<dbReference type="CDD" id="cd13966">
    <property type="entry name" value="PT_UbiA_4"/>
    <property type="match status" value="1"/>
</dbReference>
<keyword evidence="3 5" id="KW-1133">Transmembrane helix</keyword>
<feature type="transmembrane region" description="Helical" evidence="5">
    <location>
        <begin position="61"/>
        <end position="80"/>
    </location>
</feature>
<sequence>MSDNAVRTRLESVAGYLPSEETRLGYLFWLSRPRFWLYLGGPVIVGATFAADSVAELFSPIAVLLLAYFTVPANVFLYGVNDAFDADIDEANPKKDEQEVRYRDDIWVVIAVAMSGALGGMFIFLLPSAGTQALALWFLLAIEYSAPPLRFKTMPLLDSISNGLYILPGVIAFTAVAGELPPILAIVAGWLWTMGMHTFSAIPDIEPDREAGIRTTATVLGKRRTYYYCAACWLAAAAAFSQVHVLFGALLLLYPVLVFGIAFSGIDVDDAYWWYPAINTLIGMTMTMGGLWVLLFGYGG</sequence>
<gene>
    <name evidence="6" type="ORF">SAMN05216218_103320</name>
</gene>
<dbReference type="PANTHER" id="PTHR42723:SF1">
    <property type="entry name" value="CHLOROPHYLL SYNTHASE, CHLOROPLASTIC"/>
    <property type="match status" value="1"/>
</dbReference>
<keyword evidence="6" id="KW-0808">Transferase</keyword>
<organism evidence="6 7">
    <name type="scientific">Halorientalis regularis</name>
    <dbReference type="NCBI Taxonomy" id="660518"/>
    <lineage>
        <taxon>Archaea</taxon>
        <taxon>Methanobacteriati</taxon>
        <taxon>Methanobacteriota</taxon>
        <taxon>Stenosarchaea group</taxon>
        <taxon>Halobacteria</taxon>
        <taxon>Halobacteriales</taxon>
        <taxon>Haloarculaceae</taxon>
        <taxon>Halorientalis</taxon>
    </lineage>
</organism>
<feature type="transmembrane region" description="Helical" evidence="5">
    <location>
        <begin position="163"/>
        <end position="192"/>
    </location>
</feature>
<dbReference type="PANTHER" id="PTHR42723">
    <property type="entry name" value="CHLOROPHYLL SYNTHASE"/>
    <property type="match status" value="1"/>
</dbReference>
<dbReference type="AlphaFoldDB" id="A0A1G7I8P5"/>
<evidence type="ECO:0000313" key="7">
    <source>
        <dbReference type="Proteomes" id="UP000199076"/>
    </source>
</evidence>
<dbReference type="Proteomes" id="UP000199076">
    <property type="component" value="Unassembled WGS sequence"/>
</dbReference>
<evidence type="ECO:0000313" key="6">
    <source>
        <dbReference type="EMBL" id="SDF09062.1"/>
    </source>
</evidence>
<feature type="transmembrane region" description="Helical" evidence="5">
    <location>
        <begin position="106"/>
        <end position="126"/>
    </location>
</feature>
<accession>A0A1G7I8P5</accession>
<dbReference type="Gene3D" id="1.20.120.1780">
    <property type="entry name" value="UbiA prenyltransferase"/>
    <property type="match status" value="1"/>
</dbReference>
<dbReference type="OrthoDB" id="305381at2157"/>
<proteinExistence type="predicted"/>
<feature type="transmembrane region" description="Helical" evidence="5">
    <location>
        <begin position="273"/>
        <end position="298"/>
    </location>
</feature>
<protein>
    <submittedName>
        <fullName evidence="6">4-hydroxybenzoate polyprenyltransferase</fullName>
    </submittedName>
</protein>
<feature type="transmembrane region" description="Helical" evidence="5">
    <location>
        <begin position="35"/>
        <end position="54"/>
    </location>
</feature>
<comment type="subcellular location">
    <subcellularLocation>
        <location evidence="1">Cell membrane</location>
        <topology evidence="1">Multi-pass membrane protein</topology>
    </subcellularLocation>
</comment>
<evidence type="ECO:0000256" key="4">
    <source>
        <dbReference type="ARBA" id="ARBA00023136"/>
    </source>
</evidence>
<dbReference type="EMBL" id="FNBK01000003">
    <property type="protein sequence ID" value="SDF09062.1"/>
    <property type="molecule type" value="Genomic_DNA"/>
</dbReference>
<evidence type="ECO:0000256" key="3">
    <source>
        <dbReference type="ARBA" id="ARBA00022989"/>
    </source>
</evidence>
<dbReference type="Pfam" id="PF01040">
    <property type="entry name" value="UbiA"/>
    <property type="match status" value="1"/>
</dbReference>
<keyword evidence="7" id="KW-1185">Reference proteome</keyword>
<reference evidence="7" key="1">
    <citation type="submission" date="2016-10" db="EMBL/GenBank/DDBJ databases">
        <authorList>
            <person name="Varghese N."/>
            <person name="Submissions S."/>
        </authorList>
    </citation>
    <scope>NUCLEOTIDE SEQUENCE [LARGE SCALE GENOMIC DNA]</scope>
    <source>
        <strain evidence="7">IBRC-M 10760</strain>
    </source>
</reference>
<keyword evidence="2 5" id="KW-0812">Transmembrane</keyword>
<dbReference type="InterPro" id="IPR050475">
    <property type="entry name" value="Prenyltransferase_related"/>
</dbReference>